<feature type="binding site" evidence="8">
    <location>
        <position position="193"/>
    </location>
    <ligand>
        <name>ATP</name>
        <dbReference type="ChEBI" id="CHEBI:30616"/>
    </ligand>
</feature>
<evidence type="ECO:0000256" key="1">
    <source>
        <dbReference type="ARBA" id="ARBA00006583"/>
    </source>
</evidence>
<evidence type="ECO:0000256" key="11">
    <source>
        <dbReference type="RuleBase" id="RU004227"/>
    </source>
</evidence>
<organism evidence="15 16">
    <name type="scientific">Nitratireductor thuwali</name>
    <dbReference type="NCBI Taxonomy" id="2267699"/>
    <lineage>
        <taxon>Bacteria</taxon>
        <taxon>Pseudomonadati</taxon>
        <taxon>Pseudomonadota</taxon>
        <taxon>Alphaproteobacteria</taxon>
        <taxon>Hyphomicrobiales</taxon>
        <taxon>Phyllobacteriaceae</taxon>
        <taxon>Nitratireductor</taxon>
    </lineage>
</organism>
<feature type="domain" description="Chromosomal replication initiator DnaA C-terminal" evidence="14">
    <location>
        <begin position="394"/>
        <end position="463"/>
    </location>
</feature>
<name>A0ABY5MK75_9HYPH</name>
<evidence type="ECO:0000256" key="7">
    <source>
        <dbReference type="ARBA" id="ARBA00023125"/>
    </source>
</evidence>
<feature type="region of interest" description="Domain IV, binds dsDNA" evidence="8">
    <location>
        <begin position="367"/>
        <end position="488"/>
    </location>
</feature>
<dbReference type="InterPro" id="IPR010921">
    <property type="entry name" value="Trp_repressor/repl_initiator"/>
</dbReference>
<evidence type="ECO:0000313" key="16">
    <source>
        <dbReference type="Proteomes" id="UP001342418"/>
    </source>
</evidence>
<dbReference type="HAMAP" id="MF_00377">
    <property type="entry name" value="DnaA_bact"/>
    <property type="match status" value="1"/>
</dbReference>
<sequence length="488" mass="54528">MDGSSSSNAVFERVQAQLKARLGTEVYSSWFGRMKLAEASKGVVRISVPTAFLRAWINGHYIDLITELWKREDPSVLKVDIVVRTATRGTIARSEVSPPVRKVSHQPQTALSSGVLTGGRSERPGSPPMTRPQQDGRPNIFGSPLDSRYTFDSFIEGGSNRVACAAARTVAESDSNSIRFNPLFLHASVGLGKTHLLQAIAAASLQRKPQSRVVYLTAEYFMWRFATAIRDNNALTLKEQLRDIDLLIIDDMQFLQGKSIQNEFCHLLNMLLDSARQVVVAADRPPSELESLEPRVKSRLNGGVSLEIAAPDYDLRLAMLKQRLASAREEDASLDIPLDILEHVARTVTGSGRELEGAFNQLVFRQSFEPHITLERIDEILGPVCRSGEPKRVRIEDIQRIVARHYNVSKTELLSNRRTRTIVKPRQVAMYLSKVLTPRSLPEIGRRFGGRDHTTVLHAVRKIEGLSGDDRQLAQEIELLKRLISDQA</sequence>
<dbReference type="InterPro" id="IPR003593">
    <property type="entry name" value="AAA+_ATPase"/>
</dbReference>
<feature type="domain" description="AAA+ ATPase" evidence="13">
    <location>
        <begin position="179"/>
        <end position="306"/>
    </location>
</feature>
<dbReference type="InterPro" id="IPR013317">
    <property type="entry name" value="DnaA_dom"/>
</dbReference>
<evidence type="ECO:0000256" key="2">
    <source>
        <dbReference type="ARBA" id="ARBA00022490"/>
    </source>
</evidence>
<dbReference type="Gene3D" id="1.10.1750.10">
    <property type="match status" value="1"/>
</dbReference>
<evidence type="ECO:0000256" key="8">
    <source>
        <dbReference type="HAMAP-Rule" id="MF_00377"/>
    </source>
</evidence>
<feature type="region of interest" description="Domain I, interacts with DnaA modulators" evidence="8">
    <location>
        <begin position="1"/>
        <end position="85"/>
    </location>
</feature>
<keyword evidence="4 8" id="KW-0547">Nucleotide-binding</keyword>
<dbReference type="CDD" id="cd00009">
    <property type="entry name" value="AAA"/>
    <property type="match status" value="1"/>
</dbReference>
<accession>A0ABY5MK75</accession>
<dbReference type="Pfam" id="PF08299">
    <property type="entry name" value="Bac_DnaA_C"/>
    <property type="match status" value="1"/>
</dbReference>
<dbReference type="InterPro" id="IPR038454">
    <property type="entry name" value="DnaA_N_sf"/>
</dbReference>
<protein>
    <recommendedName>
        <fullName evidence="8 9">Chromosomal replication initiator protein DnaA</fullName>
    </recommendedName>
</protein>
<dbReference type="CDD" id="cd06571">
    <property type="entry name" value="Bac_DnaA_C"/>
    <property type="match status" value="1"/>
</dbReference>
<evidence type="ECO:0000256" key="6">
    <source>
        <dbReference type="ARBA" id="ARBA00023121"/>
    </source>
</evidence>
<comment type="caution">
    <text evidence="8">Lacks conserved residue(s) required for the propagation of feature annotation.</text>
</comment>
<keyword evidence="7 8" id="KW-0238">DNA-binding</keyword>
<dbReference type="InterPro" id="IPR013159">
    <property type="entry name" value="DnaA_C"/>
</dbReference>
<evidence type="ECO:0000256" key="5">
    <source>
        <dbReference type="ARBA" id="ARBA00022840"/>
    </source>
</evidence>
<comment type="similarity">
    <text evidence="1 8 11">Belongs to the DnaA family.</text>
</comment>
<dbReference type="InterPro" id="IPR001957">
    <property type="entry name" value="Chromosome_initiator_DnaA"/>
</dbReference>
<evidence type="ECO:0000256" key="3">
    <source>
        <dbReference type="ARBA" id="ARBA00022705"/>
    </source>
</evidence>
<dbReference type="InterPro" id="IPR018312">
    <property type="entry name" value="Chromosome_initiator_DnaA_CS"/>
</dbReference>
<feature type="binding site" evidence="8">
    <location>
        <position position="194"/>
    </location>
    <ligand>
        <name>ATP</name>
        <dbReference type="ChEBI" id="CHEBI:30616"/>
    </ligand>
</feature>
<dbReference type="PRINTS" id="PR00051">
    <property type="entry name" value="DNAA"/>
</dbReference>
<gene>
    <name evidence="15" type="primary">dnaA_1</name>
    <name evidence="8" type="synonym">dnaA</name>
    <name evidence="15" type="ORF">NTH_02191</name>
</gene>
<evidence type="ECO:0000256" key="9">
    <source>
        <dbReference type="NCBIfam" id="TIGR00362"/>
    </source>
</evidence>
<evidence type="ECO:0000313" key="15">
    <source>
        <dbReference type="EMBL" id="UUP17718.1"/>
    </source>
</evidence>
<keyword evidence="16" id="KW-1185">Reference proteome</keyword>
<evidence type="ECO:0000256" key="12">
    <source>
        <dbReference type="SAM" id="MobiDB-lite"/>
    </source>
</evidence>
<comment type="subunit">
    <text evidence="8">Oligomerizes as a right-handed, spiral filament on DNA at oriC.</text>
</comment>
<dbReference type="Gene3D" id="1.10.8.60">
    <property type="match status" value="1"/>
</dbReference>
<dbReference type="PANTHER" id="PTHR30050">
    <property type="entry name" value="CHROMOSOMAL REPLICATION INITIATOR PROTEIN DNAA"/>
    <property type="match status" value="1"/>
</dbReference>
<keyword evidence="2 8" id="KW-0963">Cytoplasm</keyword>
<dbReference type="InterPro" id="IPR027417">
    <property type="entry name" value="P-loop_NTPase"/>
</dbReference>
<keyword evidence="6 8" id="KW-0446">Lipid-binding</keyword>
<dbReference type="InterPro" id="IPR024633">
    <property type="entry name" value="DnaA_N_dom"/>
</dbReference>
<keyword evidence="3 8" id="KW-0235">DNA replication</keyword>
<dbReference type="SUPFAM" id="SSF52540">
    <property type="entry name" value="P-loop containing nucleoside triphosphate hydrolases"/>
    <property type="match status" value="1"/>
</dbReference>
<dbReference type="SMART" id="SM00382">
    <property type="entry name" value="AAA"/>
    <property type="match status" value="1"/>
</dbReference>
<keyword evidence="5 8" id="KW-0067">ATP-binding</keyword>
<evidence type="ECO:0000259" key="13">
    <source>
        <dbReference type="SMART" id="SM00382"/>
    </source>
</evidence>
<dbReference type="Gene3D" id="3.40.50.300">
    <property type="entry name" value="P-loop containing nucleotide triphosphate hydrolases"/>
    <property type="match status" value="1"/>
</dbReference>
<comment type="function">
    <text evidence="8 10">Plays an essential role in the initiation and regulation of chromosomal replication. ATP-DnaA binds to the origin of replication (oriC) to initiate formation of the DNA replication initiation complex once per cell cycle. Binds the DnaA box (a 9 base pair repeat at the origin) and separates the double-stranded (ds)DNA. Forms a right-handed helical filament on oriC DNA; dsDNA binds to the exterior of the filament while single-stranded (ss)DNA is stabiized in the filament's interior. The ATP-DnaA-oriC complex binds and stabilizes one strand of the AT-rich DNA unwinding element (DUE), permitting loading of DNA polymerase. After initiation quickly degrades to an ADP-DnaA complex that is not apt for DNA replication. Binds acidic phospholipids.</text>
</comment>
<comment type="domain">
    <text evidence="8">Domain I is involved in oligomerization and binding regulators, domain II is flexibile and of varying length in different bacteria, domain III forms the AAA+ region, while domain IV binds dsDNA.</text>
</comment>
<feature type="binding site" evidence="8">
    <location>
        <position position="190"/>
    </location>
    <ligand>
        <name>ATP</name>
        <dbReference type="ChEBI" id="CHEBI:30616"/>
    </ligand>
</feature>
<evidence type="ECO:0000256" key="4">
    <source>
        <dbReference type="ARBA" id="ARBA00022741"/>
    </source>
</evidence>
<dbReference type="PROSITE" id="PS01008">
    <property type="entry name" value="DNAA"/>
    <property type="match status" value="1"/>
</dbReference>
<dbReference type="EMBL" id="CP030941">
    <property type="protein sequence ID" value="UUP17718.1"/>
    <property type="molecule type" value="Genomic_DNA"/>
</dbReference>
<evidence type="ECO:0000259" key="14">
    <source>
        <dbReference type="SMART" id="SM00760"/>
    </source>
</evidence>
<comment type="subcellular location">
    <subcellularLocation>
        <location evidence="8">Cytoplasm</location>
    </subcellularLocation>
</comment>
<dbReference type="SUPFAM" id="SSF48295">
    <property type="entry name" value="TrpR-like"/>
    <property type="match status" value="1"/>
</dbReference>
<dbReference type="PANTHER" id="PTHR30050:SF2">
    <property type="entry name" value="CHROMOSOMAL REPLICATION INITIATOR PROTEIN DNAA"/>
    <property type="match status" value="1"/>
</dbReference>
<proteinExistence type="inferred from homology"/>
<dbReference type="Proteomes" id="UP001342418">
    <property type="component" value="Chromosome"/>
</dbReference>
<feature type="compositionally biased region" description="Polar residues" evidence="12">
    <location>
        <begin position="105"/>
        <end position="115"/>
    </location>
</feature>
<dbReference type="Pfam" id="PF11638">
    <property type="entry name" value="DnaA_N"/>
    <property type="match status" value="1"/>
</dbReference>
<feature type="region of interest" description="Disordered" evidence="12">
    <location>
        <begin position="94"/>
        <end position="140"/>
    </location>
</feature>
<feature type="binding site" evidence="8">
    <location>
        <position position="192"/>
    </location>
    <ligand>
        <name>ATP</name>
        <dbReference type="ChEBI" id="CHEBI:30616"/>
    </ligand>
</feature>
<dbReference type="InterPro" id="IPR020591">
    <property type="entry name" value="Chromosome_initiator_DnaA-like"/>
</dbReference>
<dbReference type="Gene3D" id="3.30.300.180">
    <property type="match status" value="1"/>
</dbReference>
<dbReference type="SMART" id="SM00760">
    <property type="entry name" value="Bac_DnaA_C"/>
    <property type="match status" value="1"/>
</dbReference>
<dbReference type="Pfam" id="PF00308">
    <property type="entry name" value="Bac_DnaA"/>
    <property type="match status" value="1"/>
</dbReference>
<reference evidence="15 16" key="1">
    <citation type="submission" date="2018-07" db="EMBL/GenBank/DDBJ databases">
        <title>Genome sequence of Nitratireductor thuwali#1536.</title>
        <authorList>
            <person name="Michoud G."/>
            <person name="Merlino G."/>
            <person name="Sefrji F.O."/>
            <person name="Daffonchio D."/>
        </authorList>
    </citation>
    <scope>NUCLEOTIDE SEQUENCE [LARGE SCALE GENOMIC DNA]</scope>
    <source>
        <strain evidence="16">Nit1536</strain>
    </source>
</reference>
<dbReference type="NCBIfam" id="TIGR00362">
    <property type="entry name" value="DnaA"/>
    <property type="match status" value="1"/>
</dbReference>
<evidence type="ECO:0000256" key="10">
    <source>
        <dbReference type="RuleBase" id="RU000577"/>
    </source>
</evidence>
<dbReference type="RefSeq" id="WP_422392381.1">
    <property type="nucleotide sequence ID" value="NZ_CP030941.1"/>
</dbReference>